<evidence type="ECO:0000313" key="2">
    <source>
        <dbReference type="EMBL" id="KAB1633417.1"/>
    </source>
</evidence>
<gene>
    <name evidence="2" type="ORF">F8O02_00260</name>
</gene>
<comment type="caution">
    <text evidence="2">The sequence shown here is derived from an EMBL/GenBank/DDBJ whole genome shotgun (WGS) entry which is preliminary data.</text>
</comment>
<dbReference type="Proteomes" id="UP000481339">
    <property type="component" value="Unassembled WGS sequence"/>
</dbReference>
<dbReference type="EMBL" id="WBKA01000001">
    <property type="protein sequence ID" value="KAB1633417.1"/>
    <property type="molecule type" value="Genomic_DNA"/>
</dbReference>
<dbReference type="Pfam" id="PF11228">
    <property type="entry name" value="DUF3027"/>
    <property type="match status" value="1"/>
</dbReference>
<evidence type="ECO:0000256" key="1">
    <source>
        <dbReference type="SAM" id="MobiDB-lite"/>
    </source>
</evidence>
<dbReference type="InterPro" id="IPR021391">
    <property type="entry name" value="DUF3027"/>
</dbReference>
<name>A0A7C8FQY9_9MICO</name>
<dbReference type="AlphaFoldDB" id="A0A7C8FQY9"/>
<sequence length="194" mass="20544">MRARWRRCCGRWRTNLMSEEPGRADAADAAGDPADFIASEAVARAALAEIAPDRQIGRLLRADPEADPQVWTLRFASDVPGYPHWEWAAVMGRPDATAAPTVLEVGLMPGEGALVPPKWIPWSERFAEYRAAHERGDEDRDDDAVDEPEAGSDAAGPEADAEPDSAGTDGRAPGGDASDAPEPGGDAAASATSR</sequence>
<keyword evidence="3" id="KW-1185">Reference proteome</keyword>
<organism evidence="2 3">
    <name type="scientific">Pseudoclavibacter caeni</name>
    <dbReference type="NCBI Taxonomy" id="908846"/>
    <lineage>
        <taxon>Bacteria</taxon>
        <taxon>Bacillati</taxon>
        <taxon>Actinomycetota</taxon>
        <taxon>Actinomycetes</taxon>
        <taxon>Micrococcales</taxon>
        <taxon>Microbacteriaceae</taxon>
        <taxon>Pseudoclavibacter</taxon>
    </lineage>
</organism>
<evidence type="ECO:0000313" key="3">
    <source>
        <dbReference type="Proteomes" id="UP000481339"/>
    </source>
</evidence>
<feature type="compositionally biased region" description="Acidic residues" evidence="1">
    <location>
        <begin position="139"/>
        <end position="150"/>
    </location>
</feature>
<accession>A0A7C8FQY9</accession>
<reference evidence="2 3" key="1">
    <citation type="submission" date="2019-09" db="EMBL/GenBank/DDBJ databases">
        <title>Phylogeny of genus Pseudoclavibacter and closely related genus.</title>
        <authorList>
            <person name="Li Y."/>
        </authorList>
    </citation>
    <scope>NUCLEOTIDE SEQUENCE [LARGE SCALE GENOMIC DNA]</scope>
    <source>
        <strain evidence="2 3">JCM 16921</strain>
    </source>
</reference>
<feature type="region of interest" description="Disordered" evidence="1">
    <location>
        <begin position="131"/>
        <end position="194"/>
    </location>
</feature>
<protein>
    <submittedName>
        <fullName evidence="2">DUF3027 domain-containing protein</fullName>
    </submittedName>
</protein>
<dbReference type="OrthoDB" id="3210158at2"/>
<proteinExistence type="predicted"/>